<dbReference type="Gramene" id="rna35969">
    <property type="protein sequence ID" value="RHN51516.1"/>
    <property type="gene ID" value="gene35969"/>
</dbReference>
<sequence>MAEIQTMDAVTSDLEFHTMCCNLMMFKPAREMFVSLRGFEERRLTWLKFASFNPTMLMKY</sequence>
<evidence type="ECO:0000313" key="1">
    <source>
        <dbReference type="EMBL" id="RHN51516.1"/>
    </source>
</evidence>
<organism evidence="1 2">
    <name type="scientific">Medicago truncatula</name>
    <name type="common">Barrel medic</name>
    <name type="synonym">Medicago tribuloides</name>
    <dbReference type="NCBI Taxonomy" id="3880"/>
    <lineage>
        <taxon>Eukaryota</taxon>
        <taxon>Viridiplantae</taxon>
        <taxon>Streptophyta</taxon>
        <taxon>Embryophyta</taxon>
        <taxon>Tracheophyta</taxon>
        <taxon>Spermatophyta</taxon>
        <taxon>Magnoliopsida</taxon>
        <taxon>eudicotyledons</taxon>
        <taxon>Gunneridae</taxon>
        <taxon>Pentapetalae</taxon>
        <taxon>rosids</taxon>
        <taxon>fabids</taxon>
        <taxon>Fabales</taxon>
        <taxon>Fabaceae</taxon>
        <taxon>Papilionoideae</taxon>
        <taxon>50 kb inversion clade</taxon>
        <taxon>NPAAA clade</taxon>
        <taxon>Hologalegina</taxon>
        <taxon>IRL clade</taxon>
        <taxon>Trifolieae</taxon>
        <taxon>Medicago</taxon>
    </lineage>
</organism>
<proteinExistence type="predicted"/>
<comment type="caution">
    <text evidence="1">The sequence shown here is derived from an EMBL/GenBank/DDBJ whole genome shotgun (WGS) entry which is preliminary data.</text>
</comment>
<accession>A0A396HE38</accession>
<dbReference type="AlphaFoldDB" id="A0A396HE38"/>
<name>A0A396HE38_MEDTR</name>
<reference evidence="2" key="1">
    <citation type="journal article" date="2018" name="Nat. Plants">
        <title>Whole-genome landscape of Medicago truncatula symbiotic genes.</title>
        <authorList>
            <person name="Pecrix Y."/>
            <person name="Staton S.E."/>
            <person name="Sallet E."/>
            <person name="Lelandais-Briere C."/>
            <person name="Moreau S."/>
            <person name="Carrere S."/>
            <person name="Blein T."/>
            <person name="Jardinaud M.F."/>
            <person name="Latrasse D."/>
            <person name="Zouine M."/>
            <person name="Zahm M."/>
            <person name="Kreplak J."/>
            <person name="Mayjonade B."/>
            <person name="Satge C."/>
            <person name="Perez M."/>
            <person name="Cauet S."/>
            <person name="Marande W."/>
            <person name="Chantry-Darmon C."/>
            <person name="Lopez-Roques C."/>
            <person name="Bouchez O."/>
            <person name="Berard A."/>
            <person name="Debelle F."/>
            <person name="Munos S."/>
            <person name="Bendahmane A."/>
            <person name="Berges H."/>
            <person name="Niebel A."/>
            <person name="Buitink J."/>
            <person name="Frugier F."/>
            <person name="Benhamed M."/>
            <person name="Crespi M."/>
            <person name="Gouzy J."/>
            <person name="Gamas P."/>
        </authorList>
    </citation>
    <scope>NUCLEOTIDE SEQUENCE [LARGE SCALE GENOMIC DNA]</scope>
    <source>
        <strain evidence="2">cv. Jemalong A17</strain>
    </source>
</reference>
<dbReference type="Proteomes" id="UP000265566">
    <property type="component" value="Chromosome 6"/>
</dbReference>
<dbReference type="EMBL" id="PSQE01000006">
    <property type="protein sequence ID" value="RHN51516.1"/>
    <property type="molecule type" value="Genomic_DNA"/>
</dbReference>
<gene>
    <name evidence="1" type="ORF">MtrunA17_Chr6g0469501</name>
</gene>
<protein>
    <submittedName>
        <fullName evidence="1">Uncharacterized protein</fullName>
    </submittedName>
</protein>
<evidence type="ECO:0000313" key="2">
    <source>
        <dbReference type="Proteomes" id="UP000265566"/>
    </source>
</evidence>